<evidence type="ECO:0000313" key="1">
    <source>
        <dbReference type="EMBL" id="ANL87043.1"/>
    </source>
</evidence>
<geneLocation type="plasmid" evidence="1 2">
    <name>pRphaN771a</name>
</geneLocation>
<dbReference type="Proteomes" id="UP000078551">
    <property type="component" value="Plasmid pRphaN771a"/>
</dbReference>
<protein>
    <recommendedName>
        <fullName evidence="3">CopG family transcriptional regulator</fullName>
    </recommendedName>
</protein>
<accession>A0ABM6CFM3</accession>
<sequence length="132" mass="14551">MAGRPKKTINPAGTSEIKITVPNETRAFLEAQALATNMPIGRLVRRAVETHLAVGDRLEKVEADMKEVRDLHKEILSSIDVITLFIAQQSRDLKTALADGNRDVAEAVFGSAGEADEEFNEFDDLPFDEDAR</sequence>
<name>A0ABM6CFM3_9HYPH</name>
<keyword evidence="2" id="KW-1185">Reference proteome</keyword>
<organism evidence="1 2">
    <name type="scientific">Rhizobium phaseoli</name>
    <dbReference type="NCBI Taxonomy" id="396"/>
    <lineage>
        <taxon>Bacteria</taxon>
        <taxon>Pseudomonadati</taxon>
        <taxon>Pseudomonadota</taxon>
        <taxon>Alphaproteobacteria</taxon>
        <taxon>Hyphomicrobiales</taxon>
        <taxon>Rhizobiaceae</taxon>
        <taxon>Rhizobium/Agrobacterium group</taxon>
        <taxon>Rhizobium</taxon>
    </lineage>
</organism>
<dbReference type="EMBL" id="CP013569">
    <property type="protein sequence ID" value="ANL87043.1"/>
    <property type="molecule type" value="Genomic_DNA"/>
</dbReference>
<gene>
    <name evidence="1" type="ORF">AMC81_PA00019</name>
</gene>
<dbReference type="RefSeq" id="WP_064832662.1">
    <property type="nucleotide sequence ID" value="NZ_CP013569.1"/>
</dbReference>
<keyword evidence="1" id="KW-0614">Plasmid</keyword>
<proteinExistence type="predicted"/>
<reference evidence="1 2" key="1">
    <citation type="submission" date="2015-11" db="EMBL/GenBank/DDBJ databases">
        <title>The limits of bacterial species coexistence and the symbiotic plasmid transference in sympatric Rhizobium populations.</title>
        <authorList>
            <person name="Perez-Carrascal O.M."/>
            <person name="VanInsberghe D."/>
            <person name="Juarez S."/>
            <person name="Polz M.F."/>
            <person name="Vinuesa P."/>
            <person name="Gonzalez V."/>
        </authorList>
    </citation>
    <scope>NUCLEOTIDE SEQUENCE [LARGE SCALE GENOMIC DNA]</scope>
    <source>
        <strain evidence="1 2">N771</strain>
        <plasmid evidence="1 2">pRphaN771a</plasmid>
    </source>
</reference>
<evidence type="ECO:0000313" key="2">
    <source>
        <dbReference type="Proteomes" id="UP000078551"/>
    </source>
</evidence>
<evidence type="ECO:0008006" key="3">
    <source>
        <dbReference type="Google" id="ProtNLM"/>
    </source>
</evidence>